<dbReference type="OrthoDB" id="166018at2759"/>
<organism evidence="2 3">
    <name type="scientific">Chrysochromulina tobinii</name>
    <dbReference type="NCBI Taxonomy" id="1460289"/>
    <lineage>
        <taxon>Eukaryota</taxon>
        <taxon>Haptista</taxon>
        <taxon>Haptophyta</taxon>
        <taxon>Prymnesiophyceae</taxon>
        <taxon>Prymnesiales</taxon>
        <taxon>Chrysochromulinaceae</taxon>
        <taxon>Chrysochromulina</taxon>
    </lineage>
</organism>
<feature type="compositionally biased region" description="Low complexity" evidence="1">
    <location>
        <begin position="21"/>
        <end position="34"/>
    </location>
</feature>
<evidence type="ECO:0000313" key="3">
    <source>
        <dbReference type="Proteomes" id="UP000037460"/>
    </source>
</evidence>
<dbReference type="AlphaFoldDB" id="A0A0M0LS45"/>
<protein>
    <submittedName>
        <fullName evidence="2">Uncharacterized protein</fullName>
    </submittedName>
</protein>
<proteinExistence type="predicted"/>
<keyword evidence="3" id="KW-1185">Reference proteome</keyword>
<evidence type="ECO:0000256" key="1">
    <source>
        <dbReference type="SAM" id="MobiDB-lite"/>
    </source>
</evidence>
<reference evidence="3" key="1">
    <citation type="journal article" date="2015" name="PLoS Genet.">
        <title>Genome Sequence and Transcriptome Analyses of Chrysochromulina tobin: Metabolic Tools for Enhanced Algal Fitness in the Prominent Order Prymnesiales (Haptophyceae).</title>
        <authorList>
            <person name="Hovde B.T."/>
            <person name="Deodato C.R."/>
            <person name="Hunsperger H.M."/>
            <person name="Ryken S.A."/>
            <person name="Yost W."/>
            <person name="Jha R.K."/>
            <person name="Patterson J."/>
            <person name="Monnat R.J. Jr."/>
            <person name="Barlow S.B."/>
            <person name="Starkenburg S.R."/>
            <person name="Cattolico R.A."/>
        </authorList>
    </citation>
    <scope>NUCLEOTIDE SEQUENCE</scope>
    <source>
        <strain evidence="3">CCMP291</strain>
    </source>
</reference>
<evidence type="ECO:0000313" key="2">
    <source>
        <dbReference type="EMBL" id="KOO53548.1"/>
    </source>
</evidence>
<dbReference type="Proteomes" id="UP000037460">
    <property type="component" value="Unassembled WGS sequence"/>
</dbReference>
<name>A0A0M0LS45_9EUKA</name>
<gene>
    <name evidence="2" type="ORF">Ctob_015112</name>
</gene>
<accession>A0A0M0LS45</accession>
<sequence length="338" mass="36965">MSTHADKIEAAKRKAQEMKAAAAAKRAAKEAAAASGGDVPPAADAQPGDEDRFFMGAHNLILVDWDDTLFPTSAWKARVEPDAAQPLRESKVRALSEAISEFVRALQRVGDVRIVTHACKSWYDKSSAVLLPETKALLDSLPAKYRDSYGNKYMVKKPAGLKYMTDIGSEVDNYAEWYKTDMFFHFVSEKQLPRQWDETHRPPKVALPRQVLVVGDGSAEKRSYDELGNQARLYATRPGHAAVARVGLKGVFYKDGPSFEELLLQLRWAAGHVASTFLPEGDAQTKIWDLTGFPEWVCLDKVGPNAYAPTISGVAISDGAAALAGIASSVDTPHIISY</sequence>
<dbReference type="EMBL" id="JWZX01000184">
    <property type="protein sequence ID" value="KOO53548.1"/>
    <property type="molecule type" value="Genomic_DNA"/>
</dbReference>
<comment type="caution">
    <text evidence="2">The sequence shown here is derived from an EMBL/GenBank/DDBJ whole genome shotgun (WGS) entry which is preliminary data.</text>
</comment>
<feature type="region of interest" description="Disordered" evidence="1">
    <location>
        <begin position="21"/>
        <end position="49"/>
    </location>
</feature>